<keyword evidence="8" id="KW-0997">Cell inner membrane</keyword>
<dbReference type="HOGENOM" id="CLU_024867_1_1_6"/>
<dbReference type="Gene3D" id="1.20.1740.10">
    <property type="entry name" value="Amino acid/polyamine transporter I"/>
    <property type="match status" value="1"/>
</dbReference>
<evidence type="ECO:0000256" key="2">
    <source>
        <dbReference type="ARBA" id="ARBA00009261"/>
    </source>
</evidence>
<dbReference type="Proteomes" id="UP000028839">
    <property type="component" value="Unassembled WGS sequence"/>
</dbReference>
<name>A0A0E2ZJH3_9GAMM</name>
<feature type="transmembrane region" description="Helical" evidence="8">
    <location>
        <begin position="250"/>
        <end position="273"/>
    </location>
</feature>
<dbReference type="GO" id="GO:0005886">
    <property type="term" value="C:plasma membrane"/>
    <property type="evidence" value="ECO:0007669"/>
    <property type="project" value="UniProtKB-SubCell"/>
</dbReference>
<evidence type="ECO:0000256" key="1">
    <source>
        <dbReference type="ARBA" id="ARBA00004651"/>
    </source>
</evidence>
<keyword evidence="4" id="KW-1003">Cell membrane</keyword>
<accession>A0A0E2ZJH3</accession>
<dbReference type="Pfam" id="PF01235">
    <property type="entry name" value="Na_Ala_symp"/>
    <property type="match status" value="1"/>
</dbReference>
<feature type="transmembrane region" description="Helical" evidence="8">
    <location>
        <begin position="307"/>
        <end position="331"/>
    </location>
</feature>
<feature type="transmembrane region" description="Helical" evidence="8">
    <location>
        <begin position="396"/>
        <end position="415"/>
    </location>
</feature>
<dbReference type="AlphaFoldDB" id="A0A0E2ZJH3"/>
<evidence type="ECO:0000256" key="6">
    <source>
        <dbReference type="ARBA" id="ARBA00022989"/>
    </source>
</evidence>
<organism evidence="9 10">
    <name type="scientific">Nitrosococcus oceani C-27</name>
    <dbReference type="NCBI Taxonomy" id="314279"/>
    <lineage>
        <taxon>Bacteria</taxon>
        <taxon>Pseudomonadati</taxon>
        <taxon>Pseudomonadota</taxon>
        <taxon>Gammaproteobacteria</taxon>
        <taxon>Chromatiales</taxon>
        <taxon>Chromatiaceae</taxon>
        <taxon>Nitrosococcus</taxon>
    </lineage>
</organism>
<feature type="transmembrane region" description="Helical" evidence="8">
    <location>
        <begin position="351"/>
        <end position="376"/>
    </location>
</feature>
<comment type="caution">
    <text evidence="9">The sequence shown here is derived from an EMBL/GenBank/DDBJ whole genome shotgun (WGS) entry which is preliminary data.</text>
</comment>
<dbReference type="PANTHER" id="PTHR30330">
    <property type="entry name" value="AGSS FAMILY TRANSPORTER, SODIUM-ALANINE"/>
    <property type="match status" value="1"/>
</dbReference>
<dbReference type="PROSITE" id="PS00873">
    <property type="entry name" value="NA_ALANINE_SYMP"/>
    <property type="match status" value="1"/>
</dbReference>
<comment type="similarity">
    <text evidence="2 8">Belongs to the alanine or glycine:cation symporter (AGCS) (TC 2.A.25) family.</text>
</comment>
<keyword evidence="6 8" id="KW-1133">Transmembrane helix</keyword>
<dbReference type="NCBIfam" id="TIGR00835">
    <property type="entry name" value="agcS"/>
    <property type="match status" value="1"/>
</dbReference>
<keyword evidence="5 8" id="KW-0812">Transmembrane</keyword>
<evidence type="ECO:0000256" key="4">
    <source>
        <dbReference type="ARBA" id="ARBA00022475"/>
    </source>
</evidence>
<feature type="transmembrane region" description="Helical" evidence="8">
    <location>
        <begin position="421"/>
        <end position="437"/>
    </location>
</feature>
<evidence type="ECO:0000256" key="7">
    <source>
        <dbReference type="ARBA" id="ARBA00023136"/>
    </source>
</evidence>
<keyword evidence="3 8" id="KW-0813">Transport</keyword>
<evidence type="ECO:0000313" key="10">
    <source>
        <dbReference type="Proteomes" id="UP000028839"/>
    </source>
</evidence>
<evidence type="ECO:0000256" key="5">
    <source>
        <dbReference type="ARBA" id="ARBA00022692"/>
    </source>
</evidence>
<reference evidence="9 10" key="1">
    <citation type="submission" date="2014-07" db="EMBL/GenBank/DDBJ databases">
        <title>Comparative analysis of Nitrosococcus oceani genome inventories of strains from Pacific and Atlantic gyres.</title>
        <authorList>
            <person name="Lim C.K."/>
            <person name="Wang L."/>
            <person name="Sayavedra-Soto L.A."/>
            <person name="Klotz M.G."/>
        </authorList>
    </citation>
    <scope>NUCLEOTIDE SEQUENCE [LARGE SCALE GENOMIC DNA]</scope>
    <source>
        <strain evidence="9 10">C-27</strain>
    </source>
</reference>
<feature type="transmembrane region" description="Helical" evidence="8">
    <location>
        <begin position="6"/>
        <end position="34"/>
    </location>
</feature>
<feature type="transmembrane region" description="Helical" evidence="8">
    <location>
        <begin position="222"/>
        <end position="244"/>
    </location>
</feature>
<evidence type="ECO:0000256" key="3">
    <source>
        <dbReference type="ARBA" id="ARBA00022448"/>
    </source>
</evidence>
<protein>
    <submittedName>
        <fullName evidence="9">Sodium/alanine symporter</fullName>
    </submittedName>
</protein>
<proteinExistence type="inferred from homology"/>
<dbReference type="InterPro" id="IPR001463">
    <property type="entry name" value="Na/Ala_symport"/>
</dbReference>
<keyword evidence="8" id="KW-0769">Symport</keyword>
<dbReference type="PANTHER" id="PTHR30330:SF3">
    <property type="entry name" value="TRANSCRIPTIONAL REGULATOR, LRP FAMILY"/>
    <property type="match status" value="1"/>
</dbReference>
<sequence>MQQLEHWFTAFAAFMWGMPLVLLLVGGGTFLVFYSRCLPYLHFRHSIGILLGRYDDPDETGQIPHFQALTTALSGTLGLGNLAGVAVAITMGGPGAIFWMWVTAIVGVATKFYTCTLAIMFRGRDSRGEWQGGPMYVIREGLSRRWLPLAGLFAVTGMVGTLPVFQANQLVQITRDVFAIPLGWARADAHFGYDLLIGALLAAATLTIILGNIQRIGRVTAALVPGMVLFYLLLTLVILVQHAAQIPGALALIFSDAFTGHAVASGALGTVILMGVRRGAFSNEAGIGTEVMAHGAAKTSEPVREGLVAMLGPVIDTLLVCTCTALVILITDVWQGQATGVTLTAEAFEDALPGAGAYLLTLLVIFLSLSTIITFWYYGAKCFGFLIGAEYQHHYVWIYGVLIVVGSVVSLKTIIGLVDGMYAMMAIPTMTATLLLAPKVNAAARRYFNDYSAGRH</sequence>
<gene>
    <name evidence="9" type="ORF">IB75_14395</name>
</gene>
<keyword evidence="7 8" id="KW-0472">Membrane</keyword>
<comment type="subcellular location">
    <subcellularLocation>
        <location evidence="8">Cell inner membrane</location>
        <topology evidence="8">Multi-pass membrane protein</topology>
    </subcellularLocation>
    <subcellularLocation>
        <location evidence="1">Cell membrane</location>
        <topology evidence="1">Multi-pass membrane protein</topology>
    </subcellularLocation>
</comment>
<feature type="transmembrane region" description="Helical" evidence="8">
    <location>
        <begin position="72"/>
        <end position="92"/>
    </location>
</feature>
<dbReference type="EMBL" id="JPGN01000082">
    <property type="protein sequence ID" value="KFI18397.1"/>
    <property type="molecule type" value="Genomic_DNA"/>
</dbReference>
<feature type="transmembrane region" description="Helical" evidence="8">
    <location>
        <begin position="98"/>
        <end position="121"/>
    </location>
</feature>
<feature type="transmembrane region" description="Helical" evidence="8">
    <location>
        <begin position="191"/>
        <end position="210"/>
    </location>
</feature>
<evidence type="ECO:0000256" key="8">
    <source>
        <dbReference type="RuleBase" id="RU363064"/>
    </source>
</evidence>
<dbReference type="OrthoDB" id="9806926at2"/>
<feature type="transmembrane region" description="Helical" evidence="8">
    <location>
        <begin position="146"/>
        <end position="165"/>
    </location>
</feature>
<dbReference type="GO" id="GO:0005283">
    <property type="term" value="F:amino acid:sodium symporter activity"/>
    <property type="evidence" value="ECO:0007669"/>
    <property type="project" value="InterPro"/>
</dbReference>
<evidence type="ECO:0000313" key="9">
    <source>
        <dbReference type="EMBL" id="KFI18397.1"/>
    </source>
</evidence>
<dbReference type="PRINTS" id="PR00175">
    <property type="entry name" value="NAALASMPORT"/>
</dbReference>